<evidence type="ECO:0000256" key="1">
    <source>
        <dbReference type="ARBA" id="ARBA00022729"/>
    </source>
</evidence>
<accession>A0A1G8VHU3</accession>
<reference evidence="3 4" key="1">
    <citation type="submission" date="2016-10" db="EMBL/GenBank/DDBJ databases">
        <authorList>
            <person name="de Groot N.N."/>
        </authorList>
    </citation>
    <scope>NUCLEOTIDE SEQUENCE [LARGE SCALE GENOMIC DNA]</scope>
    <source>
        <strain evidence="3 4">IBRC-M10015</strain>
    </source>
</reference>
<dbReference type="EMBL" id="FNFC01000006">
    <property type="protein sequence ID" value="SDJ64875.1"/>
    <property type="molecule type" value="Genomic_DNA"/>
</dbReference>
<dbReference type="PROSITE" id="PS51257">
    <property type="entry name" value="PROKAR_LIPOPROTEIN"/>
    <property type="match status" value="1"/>
</dbReference>
<dbReference type="PANTHER" id="PTHR30483:SF6">
    <property type="entry name" value="PERIPLASMIC BINDING PROTEIN OF ABC TRANSPORTER FOR NATURAL AMINO ACIDS"/>
    <property type="match status" value="1"/>
</dbReference>
<dbReference type="CDD" id="cd06346">
    <property type="entry name" value="PBP1_ABC_ligand_binding-like"/>
    <property type="match status" value="1"/>
</dbReference>
<organism evidence="3 4">
    <name type="scientific">Halovenus aranensis</name>
    <dbReference type="NCBI Taxonomy" id="890420"/>
    <lineage>
        <taxon>Archaea</taxon>
        <taxon>Methanobacteriati</taxon>
        <taxon>Methanobacteriota</taxon>
        <taxon>Stenosarchaea group</taxon>
        <taxon>Halobacteria</taxon>
        <taxon>Halobacteriales</taxon>
        <taxon>Haloarculaceae</taxon>
        <taxon>Halovenus</taxon>
    </lineage>
</organism>
<dbReference type="AlphaFoldDB" id="A0A1G8VHU3"/>
<dbReference type="InterPro" id="IPR028082">
    <property type="entry name" value="Peripla_BP_I"/>
</dbReference>
<keyword evidence="4" id="KW-1185">Reference proteome</keyword>
<evidence type="ECO:0000313" key="4">
    <source>
        <dbReference type="Proteomes" id="UP000198856"/>
    </source>
</evidence>
<dbReference type="STRING" id="890420.SAMN05216226_106201"/>
<keyword evidence="1" id="KW-0732">Signal</keyword>
<evidence type="ECO:0000313" key="3">
    <source>
        <dbReference type="EMBL" id="SDJ64875.1"/>
    </source>
</evidence>
<protein>
    <submittedName>
        <fullName evidence="3">ABC-type branched-chain amino acid transport system, substrate-binding protein</fullName>
    </submittedName>
</protein>
<dbReference type="PANTHER" id="PTHR30483">
    <property type="entry name" value="LEUCINE-SPECIFIC-BINDING PROTEIN"/>
    <property type="match status" value="1"/>
</dbReference>
<dbReference type="InterPro" id="IPR051010">
    <property type="entry name" value="BCAA_transport"/>
</dbReference>
<gene>
    <name evidence="3" type="ORF">SAMN05216226_106201</name>
</gene>
<dbReference type="InterPro" id="IPR028081">
    <property type="entry name" value="Leu-bd"/>
</dbReference>
<dbReference type="SUPFAM" id="SSF53822">
    <property type="entry name" value="Periplasmic binding protein-like I"/>
    <property type="match status" value="1"/>
</dbReference>
<dbReference type="Pfam" id="PF13458">
    <property type="entry name" value="Peripla_BP_6"/>
    <property type="match status" value="1"/>
</dbReference>
<dbReference type="RefSeq" id="WP_092701804.1">
    <property type="nucleotide sequence ID" value="NZ_FNFC01000006.1"/>
</dbReference>
<evidence type="ECO:0000259" key="2">
    <source>
        <dbReference type="Pfam" id="PF13458"/>
    </source>
</evidence>
<dbReference type="Proteomes" id="UP000198856">
    <property type="component" value="Unassembled WGS sequence"/>
</dbReference>
<dbReference type="OrthoDB" id="21336at2157"/>
<feature type="domain" description="Leucine-binding protein" evidence="2">
    <location>
        <begin position="49"/>
        <end position="354"/>
    </location>
</feature>
<dbReference type="Gene3D" id="3.40.50.2300">
    <property type="match status" value="2"/>
</dbReference>
<proteinExistence type="predicted"/>
<name>A0A1G8VHU3_9EURY</name>
<sequence length="420" mass="43494">MTGQRQTSELDRRAFLAAVGGTATLAGCLSGSGDSGGNDRPALSDRTLRYGAVLPQSGALESAGQVLINGAELPVTELEAAGIAPDIEFAVRDSETTPTGAIDAAQSLIEEEFPAIVGAAASGSTLQMTQQATIPAEVVSCSPSATTPTLSILSDRGFSFRTAPVDSLQAVIVAQLATAEHGASSASTLYVQGDYGRQLSGAFSASFDGEILTQQSYSPESDSYSETLETVLRGDPDILFVVGYPDGGIPLLQTYYDEHENSEVLFISDGLIDGSVEENVDFHEDVYGVVPASVGPGQGNFVSMYTDEYGAEPGLFGSNTYDAAATILLANAAAGANDGAAIARQMRQVTVEGGTEIQPGNLAEGIERAGAGEEIHYRGAAGEIEFDENGDGGPVQYEYLTFTDSGREILGEQTPPEGSA</sequence>